<keyword evidence="3" id="KW-1185">Reference proteome</keyword>
<gene>
    <name evidence="2" type="ORF">EVAR_94677_1</name>
</gene>
<keyword evidence="1" id="KW-0812">Transmembrane</keyword>
<evidence type="ECO:0000313" key="3">
    <source>
        <dbReference type="Proteomes" id="UP000299102"/>
    </source>
</evidence>
<comment type="caution">
    <text evidence="2">The sequence shown here is derived from an EMBL/GenBank/DDBJ whole genome shotgun (WGS) entry which is preliminary data.</text>
</comment>
<protein>
    <submittedName>
        <fullName evidence="2">Uncharacterized protein</fullName>
    </submittedName>
</protein>
<dbReference type="AlphaFoldDB" id="A0A4C1UWV1"/>
<dbReference type="EMBL" id="BGZK01000234">
    <property type="protein sequence ID" value="GBP30497.1"/>
    <property type="molecule type" value="Genomic_DNA"/>
</dbReference>
<keyword evidence="1" id="KW-0472">Membrane</keyword>
<keyword evidence="1" id="KW-1133">Transmembrane helix</keyword>
<evidence type="ECO:0000256" key="1">
    <source>
        <dbReference type="SAM" id="Phobius"/>
    </source>
</evidence>
<accession>A0A4C1UWV1</accession>
<proteinExistence type="predicted"/>
<reference evidence="2 3" key="1">
    <citation type="journal article" date="2019" name="Commun. Biol.">
        <title>The bagworm genome reveals a unique fibroin gene that provides high tensile strength.</title>
        <authorList>
            <person name="Kono N."/>
            <person name="Nakamura H."/>
            <person name="Ohtoshi R."/>
            <person name="Tomita M."/>
            <person name="Numata K."/>
            <person name="Arakawa K."/>
        </authorList>
    </citation>
    <scope>NUCLEOTIDE SEQUENCE [LARGE SCALE GENOMIC DNA]</scope>
</reference>
<name>A0A4C1UWV1_EUMVA</name>
<evidence type="ECO:0000313" key="2">
    <source>
        <dbReference type="EMBL" id="GBP30497.1"/>
    </source>
</evidence>
<organism evidence="2 3">
    <name type="scientific">Eumeta variegata</name>
    <name type="common">Bagworm moth</name>
    <name type="synonym">Eumeta japonica</name>
    <dbReference type="NCBI Taxonomy" id="151549"/>
    <lineage>
        <taxon>Eukaryota</taxon>
        <taxon>Metazoa</taxon>
        <taxon>Ecdysozoa</taxon>
        <taxon>Arthropoda</taxon>
        <taxon>Hexapoda</taxon>
        <taxon>Insecta</taxon>
        <taxon>Pterygota</taxon>
        <taxon>Neoptera</taxon>
        <taxon>Endopterygota</taxon>
        <taxon>Lepidoptera</taxon>
        <taxon>Glossata</taxon>
        <taxon>Ditrysia</taxon>
        <taxon>Tineoidea</taxon>
        <taxon>Psychidae</taxon>
        <taxon>Oiketicinae</taxon>
        <taxon>Eumeta</taxon>
    </lineage>
</organism>
<dbReference type="Proteomes" id="UP000299102">
    <property type="component" value="Unassembled WGS sequence"/>
</dbReference>
<feature type="transmembrane region" description="Helical" evidence="1">
    <location>
        <begin position="60"/>
        <end position="79"/>
    </location>
</feature>
<sequence length="113" mass="12448">MRGRGLFTPQMHKHGRGYIDSSVNDAISAVYVRSTVQVSRARGRTRAVFDYFSAIRVKGMLYLVLYVLAISSLVGRSRWEEGTSGVGSRTTGCCDGDAFVVKRRISQPCAVNL</sequence>